<dbReference type="EMBL" id="WIPF01000029">
    <property type="protein sequence ID" value="KAF3225183.1"/>
    <property type="molecule type" value="Genomic_DNA"/>
</dbReference>
<evidence type="ECO:0000256" key="2">
    <source>
        <dbReference type="ARBA" id="ARBA00012254"/>
    </source>
</evidence>
<organism evidence="11 12">
    <name type="scientific">Orbilia oligospora</name>
    <name type="common">Nematode-trapping fungus</name>
    <name type="synonym">Arthrobotrys oligospora</name>
    <dbReference type="NCBI Taxonomy" id="2813651"/>
    <lineage>
        <taxon>Eukaryota</taxon>
        <taxon>Fungi</taxon>
        <taxon>Dikarya</taxon>
        <taxon>Ascomycota</taxon>
        <taxon>Pezizomycotina</taxon>
        <taxon>Orbiliomycetes</taxon>
        <taxon>Orbiliales</taxon>
        <taxon>Orbiliaceae</taxon>
        <taxon>Orbilia</taxon>
    </lineage>
</organism>
<dbReference type="SUPFAM" id="SSF53328">
    <property type="entry name" value="Formyltransferase"/>
    <property type="match status" value="1"/>
</dbReference>
<dbReference type="InterPro" id="IPR004607">
    <property type="entry name" value="GART"/>
</dbReference>
<dbReference type="Pfam" id="PF00551">
    <property type="entry name" value="Formyl_trans_N"/>
    <property type="match status" value="1"/>
</dbReference>
<keyword evidence="4" id="KW-0808">Transferase</keyword>
<gene>
    <name evidence="11" type="ORF">TWF191_005473</name>
</gene>
<accession>A0A7C8V7D2</accession>
<proteinExistence type="inferred from homology"/>
<dbReference type="InterPro" id="IPR001555">
    <property type="entry name" value="GART_AS"/>
</dbReference>
<evidence type="ECO:0000313" key="12">
    <source>
        <dbReference type="Proteomes" id="UP000483672"/>
    </source>
</evidence>
<dbReference type="UniPathway" id="UPA00074">
    <property type="reaction ID" value="UER00126"/>
</dbReference>
<keyword evidence="5" id="KW-0658">Purine biosynthesis</keyword>
<dbReference type="FunFam" id="3.40.50.170:FF:000009">
    <property type="entry name" value="Phosphoribosylglycinamide formyltransferase (Eurofung)"/>
    <property type="match status" value="1"/>
</dbReference>
<comment type="caution">
    <text evidence="11">The sequence shown here is derived from an EMBL/GenBank/DDBJ whole genome shotgun (WGS) entry which is preliminary data.</text>
</comment>
<comment type="catalytic activity">
    <reaction evidence="9">
        <text>N(1)-(5-phospho-beta-D-ribosyl)glycinamide + (6R)-10-formyltetrahydrofolate = N(2)-formyl-N(1)-(5-phospho-beta-D-ribosyl)glycinamide + (6S)-5,6,7,8-tetrahydrofolate + H(+)</text>
        <dbReference type="Rhea" id="RHEA:15053"/>
        <dbReference type="ChEBI" id="CHEBI:15378"/>
        <dbReference type="ChEBI" id="CHEBI:57453"/>
        <dbReference type="ChEBI" id="CHEBI:143788"/>
        <dbReference type="ChEBI" id="CHEBI:147286"/>
        <dbReference type="ChEBI" id="CHEBI:195366"/>
        <dbReference type="EC" id="2.1.2.2"/>
    </reaction>
</comment>
<dbReference type="PROSITE" id="PS00373">
    <property type="entry name" value="GART"/>
    <property type="match status" value="1"/>
</dbReference>
<evidence type="ECO:0000256" key="8">
    <source>
        <dbReference type="ARBA" id="ARBA00041682"/>
    </source>
</evidence>
<dbReference type="AlphaFoldDB" id="A0A7C8V7D2"/>
<dbReference type="InterPro" id="IPR002376">
    <property type="entry name" value="Formyl_transf_N"/>
</dbReference>
<comment type="similarity">
    <text evidence="6">Belongs to the GART family.</text>
</comment>
<name>A0A7C8V7D2_ORBOL</name>
<dbReference type="EC" id="2.1.2.2" evidence="2"/>
<evidence type="ECO:0000256" key="7">
    <source>
        <dbReference type="ARBA" id="ARBA00041324"/>
    </source>
</evidence>
<dbReference type="PANTHER" id="PTHR43369">
    <property type="entry name" value="PHOSPHORIBOSYLGLYCINAMIDE FORMYLTRANSFERASE"/>
    <property type="match status" value="1"/>
</dbReference>
<dbReference type="Gene3D" id="3.40.50.170">
    <property type="entry name" value="Formyl transferase, N-terminal domain"/>
    <property type="match status" value="1"/>
</dbReference>
<dbReference type="GO" id="GO:0006189">
    <property type="term" value="P:'de novo' IMP biosynthetic process"/>
    <property type="evidence" value="ECO:0007669"/>
    <property type="project" value="UniProtKB-UniPathway"/>
</dbReference>
<dbReference type="NCBIfam" id="TIGR00639">
    <property type="entry name" value="PurN"/>
    <property type="match status" value="1"/>
</dbReference>
<sequence length="220" mass="23946">MKNIATSWHRTAKNSILFCSGSNLQALIDAASTPLLPSARIVHVISNRKAAYGLTRAANATPPIPTSYHGYPPYKTSHPSDPRGAYDEDLAKLILNLPEDQYPDLIVCAGWMHILSPKFLEPIETAGIPIINLHPALPGAFDGAGAIERAWEAFNKSEIAETGVMIHYVIKEVDRGEPIVVKKVELKTGESVEDLTARIHDIEHVAIVEGAKLALEKKSS</sequence>
<evidence type="ECO:0000256" key="5">
    <source>
        <dbReference type="ARBA" id="ARBA00022755"/>
    </source>
</evidence>
<evidence type="ECO:0000256" key="6">
    <source>
        <dbReference type="ARBA" id="ARBA00038440"/>
    </source>
</evidence>
<evidence type="ECO:0000256" key="3">
    <source>
        <dbReference type="ARBA" id="ARBA00022076"/>
    </source>
</evidence>
<dbReference type="PANTHER" id="PTHR43369:SF2">
    <property type="entry name" value="PHOSPHORIBOSYLGLYCINAMIDE FORMYLTRANSFERASE"/>
    <property type="match status" value="1"/>
</dbReference>
<protein>
    <recommendedName>
        <fullName evidence="3">Phosphoribosylglycinamide formyltransferase</fullName>
        <ecNumber evidence="2">2.1.2.2</ecNumber>
    </recommendedName>
    <alternativeName>
        <fullName evidence="8">5'-phosphoribosylglycinamide transformylase</fullName>
    </alternativeName>
    <alternativeName>
        <fullName evidence="7">GAR transformylase</fullName>
    </alternativeName>
</protein>
<feature type="domain" description="Formyl transferase N-terminal" evidence="10">
    <location>
        <begin position="18"/>
        <end position="209"/>
    </location>
</feature>
<dbReference type="Proteomes" id="UP000483672">
    <property type="component" value="Unassembled WGS sequence"/>
</dbReference>
<dbReference type="InterPro" id="IPR036477">
    <property type="entry name" value="Formyl_transf_N_sf"/>
</dbReference>
<evidence type="ECO:0000256" key="1">
    <source>
        <dbReference type="ARBA" id="ARBA00005054"/>
    </source>
</evidence>
<reference evidence="11 12" key="1">
    <citation type="submission" date="2019-06" db="EMBL/GenBank/DDBJ databases">
        <authorList>
            <person name="Palmer J.M."/>
        </authorList>
    </citation>
    <scope>NUCLEOTIDE SEQUENCE [LARGE SCALE GENOMIC DNA]</scope>
    <source>
        <strain evidence="11 12">TWF191</strain>
    </source>
</reference>
<dbReference type="GO" id="GO:0004644">
    <property type="term" value="F:phosphoribosylglycinamide formyltransferase activity"/>
    <property type="evidence" value="ECO:0007669"/>
    <property type="project" value="UniProtKB-EC"/>
</dbReference>
<dbReference type="GO" id="GO:0005737">
    <property type="term" value="C:cytoplasm"/>
    <property type="evidence" value="ECO:0007669"/>
    <property type="project" value="TreeGrafter"/>
</dbReference>
<evidence type="ECO:0000313" key="11">
    <source>
        <dbReference type="EMBL" id="KAF3225183.1"/>
    </source>
</evidence>
<comment type="pathway">
    <text evidence="1">Purine metabolism; IMP biosynthesis via de novo pathway; N(2)-formyl-N(1)-(5-phospho-D-ribosyl)glycinamide from N(1)-(5-phospho-D-ribosyl)glycinamide (10-formyl THF route): step 1/1.</text>
</comment>
<evidence type="ECO:0000256" key="9">
    <source>
        <dbReference type="ARBA" id="ARBA00047664"/>
    </source>
</evidence>
<evidence type="ECO:0000259" key="10">
    <source>
        <dbReference type="Pfam" id="PF00551"/>
    </source>
</evidence>
<evidence type="ECO:0000256" key="4">
    <source>
        <dbReference type="ARBA" id="ARBA00022679"/>
    </source>
</evidence>